<dbReference type="InterPro" id="IPR009057">
    <property type="entry name" value="Homeodomain-like_sf"/>
</dbReference>
<dbReference type="EMBL" id="MT144010">
    <property type="protein sequence ID" value="QJA46428.1"/>
    <property type="molecule type" value="Genomic_DNA"/>
</dbReference>
<protein>
    <submittedName>
        <fullName evidence="2">Putative DNA binding, helix-turn-helix domain containing protein</fullName>
    </submittedName>
</protein>
<dbReference type="SUPFAM" id="SSF46689">
    <property type="entry name" value="Homeodomain-like"/>
    <property type="match status" value="1"/>
</dbReference>
<name>A0A6H1ZFW7_9ZZZZ</name>
<feature type="region of interest" description="Disordered" evidence="1">
    <location>
        <begin position="1"/>
        <end position="37"/>
    </location>
</feature>
<gene>
    <name evidence="2" type="ORF">TM448A00411_0030</name>
    <name evidence="3" type="ORF">TM448B00141_0020</name>
</gene>
<reference evidence="2" key="1">
    <citation type="submission" date="2020-03" db="EMBL/GenBank/DDBJ databases">
        <title>The deep terrestrial virosphere.</title>
        <authorList>
            <person name="Holmfeldt K."/>
            <person name="Nilsson E."/>
            <person name="Simone D."/>
            <person name="Lopez-Fernandez M."/>
            <person name="Wu X."/>
            <person name="de Brujin I."/>
            <person name="Lundin D."/>
            <person name="Andersson A."/>
            <person name="Bertilsson S."/>
            <person name="Dopson M."/>
        </authorList>
    </citation>
    <scope>NUCLEOTIDE SEQUENCE</scope>
    <source>
        <strain evidence="2">TM448A00411</strain>
        <strain evidence="3">TM448B00141</strain>
    </source>
</reference>
<evidence type="ECO:0000256" key="1">
    <source>
        <dbReference type="SAM" id="MobiDB-lite"/>
    </source>
</evidence>
<proteinExistence type="predicted"/>
<sequence>MDNTNKHPMAAKKKPAEKAKTGKHPGGRPTKFNKEVKAKAEKLSRRGFIDREIAEILGVSERTVNRWKIKQPEFCQSLNLWKEHADENVERSLYERACGSVHADTKAQWVETTDLIDGKLIRGGKWVYADMVKHYPPDPTSMIFWLKNRRPETWRDKTEHDVKIRTIDDIIKEIEAEER</sequence>
<evidence type="ECO:0000313" key="3">
    <source>
        <dbReference type="EMBL" id="QJH93834.1"/>
    </source>
</evidence>
<dbReference type="Gene3D" id="1.10.10.60">
    <property type="entry name" value="Homeodomain-like"/>
    <property type="match status" value="1"/>
</dbReference>
<dbReference type="AlphaFoldDB" id="A0A6H1ZFW7"/>
<dbReference type="Pfam" id="PF13384">
    <property type="entry name" value="HTH_23"/>
    <property type="match status" value="1"/>
</dbReference>
<dbReference type="EMBL" id="MT144592">
    <property type="protein sequence ID" value="QJH93834.1"/>
    <property type="molecule type" value="Genomic_DNA"/>
</dbReference>
<evidence type="ECO:0000313" key="2">
    <source>
        <dbReference type="EMBL" id="QJA46428.1"/>
    </source>
</evidence>
<organism evidence="2">
    <name type="scientific">viral metagenome</name>
    <dbReference type="NCBI Taxonomy" id="1070528"/>
    <lineage>
        <taxon>unclassified sequences</taxon>
        <taxon>metagenomes</taxon>
        <taxon>organismal metagenomes</taxon>
    </lineage>
</organism>
<accession>A0A6H1ZFW7</accession>